<evidence type="ECO:0000256" key="1">
    <source>
        <dbReference type="ARBA" id="ARBA00007689"/>
    </source>
</evidence>
<dbReference type="Gene3D" id="3.30.70.1060">
    <property type="entry name" value="Dimeric alpha+beta barrel"/>
    <property type="match status" value="1"/>
</dbReference>
<protein>
    <submittedName>
        <fullName evidence="3">YciI-like protein</fullName>
    </submittedName>
</protein>
<dbReference type="InterPro" id="IPR011008">
    <property type="entry name" value="Dimeric_a/b-barrel"/>
</dbReference>
<evidence type="ECO:0000259" key="2">
    <source>
        <dbReference type="Pfam" id="PF03795"/>
    </source>
</evidence>
<dbReference type="AlphaFoldDB" id="A0A0P1IGE3"/>
<dbReference type="SUPFAM" id="SSF54909">
    <property type="entry name" value="Dimeric alpha+beta barrel"/>
    <property type="match status" value="1"/>
</dbReference>
<organism evidence="3 4">
    <name type="scientific">Shimia thalassica</name>
    <dbReference type="NCBI Taxonomy" id="1715693"/>
    <lineage>
        <taxon>Bacteria</taxon>
        <taxon>Pseudomonadati</taxon>
        <taxon>Pseudomonadota</taxon>
        <taxon>Alphaproteobacteria</taxon>
        <taxon>Rhodobacterales</taxon>
        <taxon>Roseobacteraceae</taxon>
    </lineage>
</organism>
<dbReference type="RefSeq" id="WP_058312726.1">
    <property type="nucleotide sequence ID" value="NZ_CYTW01000005.1"/>
</dbReference>
<dbReference type="STRING" id="1715693.PH7735_03559"/>
<evidence type="ECO:0000313" key="3">
    <source>
        <dbReference type="EMBL" id="CUK11304.1"/>
    </source>
</evidence>
<sequence length="128" mass="13770">MVAWNEYKETARGRGALALELYVVESTPSGAPEAVKETLPDHLGYQRDLEERGILVLAGPLSDPTGEDMVGAGLIIFRAKSMDEARSLAENDPMHSAGARSFTLRKWLVNEGSLSINVGLSTGRAILS</sequence>
<dbReference type="EMBL" id="CYTW01000005">
    <property type="protein sequence ID" value="CUK11304.1"/>
    <property type="molecule type" value="Genomic_DNA"/>
</dbReference>
<reference evidence="4" key="1">
    <citation type="submission" date="2015-09" db="EMBL/GenBank/DDBJ databases">
        <authorList>
            <person name="Rodrigo-Torres Lidia"/>
            <person name="Arahal R.David."/>
        </authorList>
    </citation>
    <scope>NUCLEOTIDE SEQUENCE [LARGE SCALE GENOMIC DNA]</scope>
    <source>
        <strain evidence="4">CECT 7735</strain>
    </source>
</reference>
<dbReference type="PANTHER" id="PTHR37828">
    <property type="entry name" value="GSR2449 PROTEIN"/>
    <property type="match status" value="1"/>
</dbReference>
<evidence type="ECO:0000313" key="4">
    <source>
        <dbReference type="Proteomes" id="UP000051870"/>
    </source>
</evidence>
<proteinExistence type="inferred from homology"/>
<dbReference type="GeneID" id="83882536"/>
<gene>
    <name evidence="3" type="ORF">PH7735_03559</name>
</gene>
<comment type="similarity">
    <text evidence="1">Belongs to the YciI family.</text>
</comment>
<keyword evidence="4" id="KW-1185">Reference proteome</keyword>
<accession>A0A0P1IGE3</accession>
<feature type="domain" description="YCII-related" evidence="2">
    <location>
        <begin position="31"/>
        <end position="104"/>
    </location>
</feature>
<name>A0A0P1IGE3_9RHOB</name>
<dbReference type="PANTHER" id="PTHR37828:SF1">
    <property type="entry name" value="YCII-RELATED DOMAIN-CONTAINING PROTEIN"/>
    <property type="match status" value="1"/>
</dbReference>
<dbReference type="InterPro" id="IPR005545">
    <property type="entry name" value="YCII"/>
</dbReference>
<dbReference type="Pfam" id="PF03795">
    <property type="entry name" value="YCII"/>
    <property type="match status" value="1"/>
</dbReference>
<dbReference type="Proteomes" id="UP000051870">
    <property type="component" value="Unassembled WGS sequence"/>
</dbReference>